<dbReference type="EMBL" id="ML119690">
    <property type="protein sequence ID" value="RPA80265.1"/>
    <property type="molecule type" value="Genomic_DNA"/>
</dbReference>
<proteinExistence type="predicted"/>
<feature type="region of interest" description="Disordered" evidence="1">
    <location>
        <begin position="1"/>
        <end position="44"/>
    </location>
</feature>
<sequence>MAPTPLSGGKRKGKALERIKENNKKKKTHSVPEGEYRHGGGRGSKKYRVKKKLGLRGRNAHWCPMYTNDECKNIKSSRFVFKDNHIFWMVKAGQEYNWFGLSGHPLVGKDKLAFCKKILSEIGGCDGSSPNCQKIADTMVTKIQNLGVDIRDEGRLCKVIDPESPKGDYLPGVEILRSSRWRRDRDMDALLEKYDEGKDIGVLFKLLKKRLPDHAGIQALDAEIVGDVGRGKTEQDIMDYHIDIYPVSDDEVAGDEVDPEGEASDLEETLRRATGGNDEEGEDS</sequence>
<protein>
    <submittedName>
        <fullName evidence="2">Uncharacterized protein</fullName>
    </submittedName>
</protein>
<evidence type="ECO:0000313" key="3">
    <source>
        <dbReference type="Proteomes" id="UP000275078"/>
    </source>
</evidence>
<evidence type="ECO:0000313" key="2">
    <source>
        <dbReference type="EMBL" id="RPA80265.1"/>
    </source>
</evidence>
<feature type="region of interest" description="Disordered" evidence="1">
    <location>
        <begin position="249"/>
        <end position="284"/>
    </location>
</feature>
<dbReference type="Proteomes" id="UP000275078">
    <property type="component" value="Unassembled WGS sequence"/>
</dbReference>
<name>A0A3N4I2C7_ASCIM</name>
<reference evidence="2 3" key="1">
    <citation type="journal article" date="2018" name="Nat. Ecol. Evol.">
        <title>Pezizomycetes genomes reveal the molecular basis of ectomycorrhizal truffle lifestyle.</title>
        <authorList>
            <person name="Murat C."/>
            <person name="Payen T."/>
            <person name="Noel B."/>
            <person name="Kuo A."/>
            <person name="Morin E."/>
            <person name="Chen J."/>
            <person name="Kohler A."/>
            <person name="Krizsan K."/>
            <person name="Balestrini R."/>
            <person name="Da Silva C."/>
            <person name="Montanini B."/>
            <person name="Hainaut M."/>
            <person name="Levati E."/>
            <person name="Barry K.W."/>
            <person name="Belfiori B."/>
            <person name="Cichocki N."/>
            <person name="Clum A."/>
            <person name="Dockter R.B."/>
            <person name="Fauchery L."/>
            <person name="Guy J."/>
            <person name="Iotti M."/>
            <person name="Le Tacon F."/>
            <person name="Lindquist E.A."/>
            <person name="Lipzen A."/>
            <person name="Malagnac F."/>
            <person name="Mello A."/>
            <person name="Molinier V."/>
            <person name="Miyauchi S."/>
            <person name="Poulain J."/>
            <person name="Riccioni C."/>
            <person name="Rubini A."/>
            <person name="Sitrit Y."/>
            <person name="Splivallo R."/>
            <person name="Traeger S."/>
            <person name="Wang M."/>
            <person name="Zifcakova L."/>
            <person name="Wipf D."/>
            <person name="Zambonelli A."/>
            <person name="Paolocci F."/>
            <person name="Nowrousian M."/>
            <person name="Ottonello S."/>
            <person name="Baldrian P."/>
            <person name="Spatafora J.W."/>
            <person name="Henrissat B."/>
            <person name="Nagy L.G."/>
            <person name="Aury J.M."/>
            <person name="Wincker P."/>
            <person name="Grigoriev I.V."/>
            <person name="Bonfante P."/>
            <person name="Martin F.M."/>
        </authorList>
    </citation>
    <scope>NUCLEOTIDE SEQUENCE [LARGE SCALE GENOMIC DNA]</scope>
    <source>
        <strain evidence="2 3">RN42</strain>
    </source>
</reference>
<evidence type="ECO:0000256" key="1">
    <source>
        <dbReference type="SAM" id="MobiDB-lite"/>
    </source>
</evidence>
<keyword evidence="3" id="KW-1185">Reference proteome</keyword>
<dbReference type="AlphaFoldDB" id="A0A3N4I2C7"/>
<feature type="compositionally biased region" description="Acidic residues" evidence="1">
    <location>
        <begin position="249"/>
        <end position="267"/>
    </location>
</feature>
<organism evidence="2 3">
    <name type="scientific">Ascobolus immersus RN42</name>
    <dbReference type="NCBI Taxonomy" id="1160509"/>
    <lineage>
        <taxon>Eukaryota</taxon>
        <taxon>Fungi</taxon>
        <taxon>Dikarya</taxon>
        <taxon>Ascomycota</taxon>
        <taxon>Pezizomycotina</taxon>
        <taxon>Pezizomycetes</taxon>
        <taxon>Pezizales</taxon>
        <taxon>Ascobolaceae</taxon>
        <taxon>Ascobolus</taxon>
    </lineage>
</organism>
<accession>A0A3N4I2C7</accession>
<gene>
    <name evidence="2" type="ORF">BJ508DRAFT_327573</name>
</gene>